<dbReference type="AlphaFoldDB" id="A0A8M1KE76"/>
<dbReference type="PROSITE" id="PS50176">
    <property type="entry name" value="ARM_REPEAT"/>
    <property type="match status" value="1"/>
</dbReference>
<dbReference type="Proteomes" id="UP000515152">
    <property type="component" value="Unplaced"/>
</dbReference>
<dbReference type="GeneID" id="122131753"/>
<keyword evidence="1" id="KW-0677">Repeat</keyword>
<feature type="region of interest" description="Disordered" evidence="3">
    <location>
        <begin position="47"/>
        <end position="77"/>
    </location>
</feature>
<evidence type="ECO:0000313" key="4">
    <source>
        <dbReference type="Proteomes" id="UP000515152"/>
    </source>
</evidence>
<dbReference type="SMART" id="SM00185">
    <property type="entry name" value="ARM"/>
    <property type="match status" value="6"/>
</dbReference>
<feature type="compositionally biased region" description="Polar residues" evidence="3">
    <location>
        <begin position="50"/>
        <end position="77"/>
    </location>
</feature>
<dbReference type="PANTHER" id="PTHR10372">
    <property type="entry name" value="PLAKOPHILLIN-RELATED"/>
    <property type="match status" value="1"/>
</dbReference>
<keyword evidence="4" id="KW-1185">Reference proteome</keyword>
<evidence type="ECO:0000256" key="3">
    <source>
        <dbReference type="SAM" id="MobiDB-lite"/>
    </source>
</evidence>
<evidence type="ECO:0000256" key="1">
    <source>
        <dbReference type="ARBA" id="ARBA00022737"/>
    </source>
</evidence>
<dbReference type="RefSeq" id="XP_042562356.1">
    <property type="nucleotide sequence ID" value="XM_042706422.1"/>
</dbReference>
<protein>
    <submittedName>
        <fullName evidence="5">Plakophilin-1</fullName>
    </submittedName>
</protein>
<dbReference type="InterPro" id="IPR028435">
    <property type="entry name" value="Plakophilin/d_Catenin"/>
</dbReference>
<feature type="compositionally biased region" description="Polar residues" evidence="3">
    <location>
        <begin position="97"/>
        <end position="130"/>
    </location>
</feature>
<accession>A0A8M1KE76</accession>
<dbReference type="GO" id="GO:0098609">
    <property type="term" value="P:cell-cell adhesion"/>
    <property type="evidence" value="ECO:0007669"/>
    <property type="project" value="InterPro"/>
</dbReference>
<dbReference type="GO" id="GO:0005737">
    <property type="term" value="C:cytoplasm"/>
    <property type="evidence" value="ECO:0007669"/>
    <property type="project" value="TreeGrafter"/>
</dbReference>
<feature type="repeat" description="ARM" evidence="2">
    <location>
        <begin position="275"/>
        <end position="317"/>
    </location>
</feature>
<feature type="region of interest" description="Disordered" evidence="3">
    <location>
        <begin position="92"/>
        <end position="136"/>
    </location>
</feature>
<dbReference type="KEGG" id="char:122131753"/>
<dbReference type="InterPro" id="IPR000225">
    <property type="entry name" value="Armadillo"/>
</dbReference>
<dbReference type="CTD" id="100000637"/>
<proteinExistence type="predicted"/>
<dbReference type="GO" id="GO:0005912">
    <property type="term" value="C:adherens junction"/>
    <property type="evidence" value="ECO:0007669"/>
    <property type="project" value="TreeGrafter"/>
</dbReference>
<dbReference type="OrthoDB" id="3245100at2759"/>
<organism evidence="4 5">
    <name type="scientific">Clupea harengus</name>
    <name type="common">Atlantic herring</name>
    <dbReference type="NCBI Taxonomy" id="7950"/>
    <lineage>
        <taxon>Eukaryota</taxon>
        <taxon>Metazoa</taxon>
        <taxon>Chordata</taxon>
        <taxon>Craniata</taxon>
        <taxon>Vertebrata</taxon>
        <taxon>Euteleostomi</taxon>
        <taxon>Actinopterygii</taxon>
        <taxon>Neopterygii</taxon>
        <taxon>Teleostei</taxon>
        <taxon>Clupei</taxon>
        <taxon>Clupeiformes</taxon>
        <taxon>Clupeoidei</taxon>
        <taxon>Clupeidae</taxon>
        <taxon>Clupea</taxon>
    </lineage>
</organism>
<evidence type="ECO:0000256" key="2">
    <source>
        <dbReference type="PROSITE-ProRule" id="PRU00259"/>
    </source>
</evidence>
<reference evidence="5" key="1">
    <citation type="submission" date="2025-08" db="UniProtKB">
        <authorList>
            <consortium name="RefSeq"/>
        </authorList>
    </citation>
    <scope>IDENTIFICATION</scope>
</reference>
<gene>
    <name evidence="5" type="primary">LOC122131753</name>
</gene>
<sequence length="702" mass="76414">MTVEPLRSAISIGKSEDTSLALPSDNKLRTGQQRVLDQVFTIKRSKSKQLKNGSLSPTSPASSGTSESVTFKFSPTTMNGSVFGRSKSVVVGGHSKTPLQQKSRTLSTKTRRQVNGTGQWEQRFQASNWPQAPLSPKPLGTNGIKSSISDLALVKRATGQTSARPTRATNASIHSMTNAFVTSQAVTTTQTTPNRSQIMQTPSNPGLVETKISVVRAKTEVAGENPLSSMPDMTMREAVEYLSKEEGNYQLWGASYIQHSTFKEAKPKQEVLQLGGIPPLVFLLQNTTSQVQQTAAAALRNLVFKNNDNKLEVNRCGGTDEALVLLKETNSTFTLKQLTGLLWNLSSADELKPSLIKTALPVLTESIVGPYTCWSDTSVSNYGDPEVFHSATGCMRNLSCSSKEERQAMRGCHGLIDSIVTYVQSCVAVDSVDDMSVENCVCILHNLTYQLETEAPEQFSKFTEPAETRGNATKESSTIGCFSPKSKKIQQNTFSFPPMDENDSKGMSLLYHSKTIQTYLSLLGSSQKDATLEACCGALQNLTANKSQVSSLISQTIAQKLNGLQTISPLLKSPNPNLQKTTMSLLGNLSRTTSLHNSMVRQILPQLAMLVTSGPKEMGNCDDTVVTACNTVRTLLMSEPDVGKRVVTGALVETLTGLTDNRKFPKASTAASVLLYSLWDEKDIQILLKKVIKITSEFRFFD</sequence>
<name>A0A8M1KE76_CLUHA</name>
<dbReference type="Pfam" id="PF00514">
    <property type="entry name" value="Arm"/>
    <property type="match status" value="1"/>
</dbReference>
<evidence type="ECO:0000313" key="5">
    <source>
        <dbReference type="RefSeq" id="XP_042562356.1"/>
    </source>
</evidence>
<dbReference type="PANTHER" id="PTHR10372:SF3">
    <property type="entry name" value="PLAKOPHILIN-1"/>
    <property type="match status" value="1"/>
</dbReference>
<dbReference type="GO" id="GO:0005886">
    <property type="term" value="C:plasma membrane"/>
    <property type="evidence" value="ECO:0007669"/>
    <property type="project" value="TreeGrafter"/>
</dbReference>
<dbReference type="GO" id="GO:0005634">
    <property type="term" value="C:nucleus"/>
    <property type="evidence" value="ECO:0007669"/>
    <property type="project" value="TreeGrafter"/>
</dbReference>